<name>A0A5J4T8J2_9EUKA</name>
<proteinExistence type="predicted"/>
<evidence type="ECO:0000313" key="1">
    <source>
        <dbReference type="EMBL" id="KAA6354577.1"/>
    </source>
</evidence>
<organism evidence="1 2">
    <name type="scientific">Streblomastix strix</name>
    <dbReference type="NCBI Taxonomy" id="222440"/>
    <lineage>
        <taxon>Eukaryota</taxon>
        <taxon>Metamonada</taxon>
        <taxon>Preaxostyla</taxon>
        <taxon>Oxymonadida</taxon>
        <taxon>Streblomastigidae</taxon>
        <taxon>Streblomastix</taxon>
    </lineage>
</organism>
<accession>A0A5J4T8J2</accession>
<dbReference type="Proteomes" id="UP000324800">
    <property type="component" value="Unassembled WGS sequence"/>
</dbReference>
<dbReference type="EMBL" id="SNRW01036068">
    <property type="protein sequence ID" value="KAA6354577.1"/>
    <property type="molecule type" value="Genomic_DNA"/>
</dbReference>
<protein>
    <submittedName>
        <fullName evidence="1">Uncharacterized protein</fullName>
    </submittedName>
</protein>
<reference evidence="1 2" key="1">
    <citation type="submission" date="2019-03" db="EMBL/GenBank/DDBJ databases">
        <title>Single cell metagenomics reveals metabolic interactions within the superorganism composed of flagellate Streblomastix strix and complex community of Bacteroidetes bacteria on its surface.</title>
        <authorList>
            <person name="Treitli S.C."/>
            <person name="Kolisko M."/>
            <person name="Husnik F."/>
            <person name="Keeling P."/>
            <person name="Hampl V."/>
        </authorList>
    </citation>
    <scope>NUCLEOTIDE SEQUENCE [LARGE SCALE GENOMIC DNA]</scope>
    <source>
        <strain evidence="1">ST1C</strain>
    </source>
</reference>
<sequence length="164" mass="18407">PFFANSSVCVLVCVSEPWYRSFLIDLGRFNVHMCNTEDHTHLNQTRFTRFKGTTARSEALLIDGFIHCDNIKKISTKPILNINNPYSFSSNSNLPEVILDGNEFESEERLNRAAIALGSGINYVLITDTRFIKSQTTNKKITQINFESSEKVAEPGGANQIMGN</sequence>
<gene>
    <name evidence="1" type="ORF">EZS28_049895</name>
</gene>
<comment type="caution">
    <text evidence="1">The sequence shown here is derived from an EMBL/GenBank/DDBJ whole genome shotgun (WGS) entry which is preliminary data.</text>
</comment>
<dbReference type="AlphaFoldDB" id="A0A5J4T8J2"/>
<feature type="non-terminal residue" evidence="1">
    <location>
        <position position="1"/>
    </location>
</feature>
<evidence type="ECO:0000313" key="2">
    <source>
        <dbReference type="Proteomes" id="UP000324800"/>
    </source>
</evidence>